<accession>A0A8X6QLF5</accession>
<dbReference type="Proteomes" id="UP000887013">
    <property type="component" value="Unassembled WGS sequence"/>
</dbReference>
<dbReference type="Gene3D" id="1.10.10.60">
    <property type="entry name" value="Homeodomain-like"/>
    <property type="match status" value="1"/>
</dbReference>
<dbReference type="AlphaFoldDB" id="A0A8X6QLF5"/>
<proteinExistence type="predicted"/>
<sequence length="88" mass="10357">MEKNPSEKKNNIAKRVGIPLPTLNLITSKKKEIRAHAGISMKLLQKRGKLVKYLFTALWKEYHRLGTSRPVLQIFLRMEIFGERRRLK</sequence>
<organism evidence="1 2">
    <name type="scientific">Nephila pilipes</name>
    <name type="common">Giant wood spider</name>
    <name type="synonym">Nephila maculata</name>
    <dbReference type="NCBI Taxonomy" id="299642"/>
    <lineage>
        <taxon>Eukaryota</taxon>
        <taxon>Metazoa</taxon>
        <taxon>Ecdysozoa</taxon>
        <taxon>Arthropoda</taxon>
        <taxon>Chelicerata</taxon>
        <taxon>Arachnida</taxon>
        <taxon>Araneae</taxon>
        <taxon>Araneomorphae</taxon>
        <taxon>Entelegynae</taxon>
        <taxon>Araneoidea</taxon>
        <taxon>Nephilidae</taxon>
        <taxon>Nephila</taxon>
    </lineage>
</organism>
<name>A0A8X6QLF5_NEPPI</name>
<gene>
    <name evidence="1" type="ORF">NPIL_401941</name>
</gene>
<reference evidence="1" key="1">
    <citation type="submission" date="2020-08" db="EMBL/GenBank/DDBJ databases">
        <title>Multicomponent nature underlies the extraordinary mechanical properties of spider dragline silk.</title>
        <authorList>
            <person name="Kono N."/>
            <person name="Nakamura H."/>
            <person name="Mori M."/>
            <person name="Yoshida Y."/>
            <person name="Ohtoshi R."/>
            <person name="Malay A.D."/>
            <person name="Moran D.A.P."/>
            <person name="Tomita M."/>
            <person name="Numata K."/>
            <person name="Arakawa K."/>
        </authorList>
    </citation>
    <scope>NUCLEOTIDE SEQUENCE</scope>
</reference>
<protein>
    <submittedName>
        <fullName evidence="1">Uncharacterized protein</fullName>
    </submittedName>
</protein>
<keyword evidence="2" id="KW-1185">Reference proteome</keyword>
<evidence type="ECO:0000313" key="1">
    <source>
        <dbReference type="EMBL" id="GFU25236.1"/>
    </source>
</evidence>
<evidence type="ECO:0000313" key="2">
    <source>
        <dbReference type="Proteomes" id="UP000887013"/>
    </source>
</evidence>
<dbReference type="EMBL" id="BMAW01032355">
    <property type="protein sequence ID" value="GFU25236.1"/>
    <property type="molecule type" value="Genomic_DNA"/>
</dbReference>
<comment type="caution">
    <text evidence="1">The sequence shown here is derived from an EMBL/GenBank/DDBJ whole genome shotgun (WGS) entry which is preliminary data.</text>
</comment>